<sequence length="250" mass="27845">MGDTRLTCGHEDCLSDDLWADGLCWPHFRHSRAGTKPVKARPYRINSYRPAKCKVEGCPSTTVHAYGWCHTHYQHWSDFGEPGPAELVYVPPPPPRQLRELAAMSARPACTLESAHLFDPSDDEHPEGKQERAARLWAAAQVCDVCPVKSVCLDMIDAVALAAPTTPDGAGVWAGHLVTSSRYRAHPAVKVEDPNRVTCFKCHETKPREEFGKGVREWTSTEYLCKKCGAAKQAEWAARKRAEKQARRVA</sequence>
<organism evidence="2 3">
    <name type="scientific">Pseudonocardia halophobica</name>
    <dbReference type="NCBI Taxonomy" id="29401"/>
    <lineage>
        <taxon>Bacteria</taxon>
        <taxon>Bacillati</taxon>
        <taxon>Actinomycetota</taxon>
        <taxon>Actinomycetes</taxon>
        <taxon>Pseudonocardiales</taxon>
        <taxon>Pseudonocardiaceae</taxon>
        <taxon>Pseudonocardia</taxon>
    </lineage>
</organism>
<dbReference type="PROSITE" id="PS51674">
    <property type="entry name" value="4FE4S_WBL"/>
    <property type="match status" value="1"/>
</dbReference>
<reference evidence="2" key="1">
    <citation type="journal article" date="2014" name="Int. J. Syst. Evol. Microbiol.">
        <title>Complete genome sequence of Corynebacterium casei LMG S-19264T (=DSM 44701T), isolated from a smear-ripened cheese.</title>
        <authorList>
            <consortium name="US DOE Joint Genome Institute (JGI-PGF)"/>
            <person name="Walter F."/>
            <person name="Albersmeier A."/>
            <person name="Kalinowski J."/>
            <person name="Ruckert C."/>
        </authorList>
    </citation>
    <scope>NUCLEOTIDE SEQUENCE</scope>
    <source>
        <strain evidence="2">VKM Ac-1069</strain>
    </source>
</reference>
<gene>
    <name evidence="2" type="ORF">GCM10017577_46210</name>
</gene>
<dbReference type="AlphaFoldDB" id="A0A9W6L5K1"/>
<evidence type="ECO:0000313" key="3">
    <source>
        <dbReference type="Proteomes" id="UP001143463"/>
    </source>
</evidence>
<comment type="caution">
    <text evidence="2">The sequence shown here is derived from an EMBL/GenBank/DDBJ whole genome shotgun (WGS) entry which is preliminary data.</text>
</comment>
<feature type="domain" description="4Fe-4S Wbl-type" evidence="1">
    <location>
        <begin position="109"/>
        <end position="183"/>
    </location>
</feature>
<accession>A0A9W6L5K1</accession>
<dbReference type="RefSeq" id="WP_037046968.1">
    <property type="nucleotide sequence ID" value="NZ_BSFQ01000022.1"/>
</dbReference>
<name>A0A9W6L5K1_9PSEU</name>
<dbReference type="EMBL" id="BSFQ01000022">
    <property type="protein sequence ID" value="GLL13477.1"/>
    <property type="molecule type" value="Genomic_DNA"/>
</dbReference>
<proteinExistence type="predicted"/>
<protein>
    <recommendedName>
        <fullName evidence="1">4Fe-4S Wbl-type domain-containing protein</fullName>
    </recommendedName>
</protein>
<dbReference type="Proteomes" id="UP001143463">
    <property type="component" value="Unassembled WGS sequence"/>
</dbReference>
<evidence type="ECO:0000313" key="2">
    <source>
        <dbReference type="EMBL" id="GLL13477.1"/>
    </source>
</evidence>
<dbReference type="InterPro" id="IPR034768">
    <property type="entry name" value="4FE4S_WBL"/>
</dbReference>
<dbReference type="Pfam" id="PF02467">
    <property type="entry name" value="Whib"/>
    <property type="match status" value="1"/>
</dbReference>
<evidence type="ECO:0000259" key="1">
    <source>
        <dbReference type="PROSITE" id="PS51674"/>
    </source>
</evidence>
<keyword evidence="3" id="KW-1185">Reference proteome</keyword>
<reference evidence="2" key="2">
    <citation type="submission" date="2023-01" db="EMBL/GenBank/DDBJ databases">
        <authorList>
            <person name="Sun Q."/>
            <person name="Evtushenko L."/>
        </authorList>
    </citation>
    <scope>NUCLEOTIDE SEQUENCE</scope>
    <source>
        <strain evidence="2">VKM Ac-1069</strain>
    </source>
</reference>